<evidence type="ECO:0000313" key="2">
    <source>
        <dbReference type="EMBL" id="CAA7259683.1"/>
    </source>
</evidence>
<feature type="region of interest" description="Disordered" evidence="1">
    <location>
        <begin position="245"/>
        <end position="269"/>
    </location>
</feature>
<organism evidence="2 3">
    <name type="scientific">Cyclocybe aegerita</name>
    <name type="common">Black poplar mushroom</name>
    <name type="synonym">Agrocybe aegerita</name>
    <dbReference type="NCBI Taxonomy" id="1973307"/>
    <lineage>
        <taxon>Eukaryota</taxon>
        <taxon>Fungi</taxon>
        <taxon>Dikarya</taxon>
        <taxon>Basidiomycota</taxon>
        <taxon>Agaricomycotina</taxon>
        <taxon>Agaricomycetes</taxon>
        <taxon>Agaricomycetidae</taxon>
        <taxon>Agaricales</taxon>
        <taxon>Agaricineae</taxon>
        <taxon>Bolbitiaceae</taxon>
        <taxon>Cyclocybe</taxon>
    </lineage>
</organism>
<evidence type="ECO:0000256" key="1">
    <source>
        <dbReference type="SAM" id="MobiDB-lite"/>
    </source>
</evidence>
<keyword evidence="3" id="KW-1185">Reference proteome</keyword>
<sequence length="394" mass="43630">MSPSPFSFFKNRNNHGEKTLPGPSSLAQTEQSVKGQRKLRKPSLRGRNALLPDLGGPSQGFNGAAASSHRGNASVRMQHTPGVPMSASSQFIGPEGQPFPPPYRMNSFRLMQDNDGRMQSFALEDPGPVVSSYSHGRYPVVQHATSSAAPSRVWSEIASVHRDSTSAHRTGGASDRATWKDDSNRSLPQKTALIHPQPKRASKASIASSISQQDLRYIEYPSRPPTPARDPEPQNLAVMRSNHQEDDNISRRNHSTHRTAAPVVEPDGDSEPEVYNYIIPSGKNIIFLDEEGMEITRISKTGLVHHMNQRTKNTPIIVYDQLGKVLYRDLLPPPRHRNGRNFKGGGGGVQRTNSQLRQKPLALGQSEVIEINQDYLGRRQRESDTNLDNGFDRS</sequence>
<feature type="compositionally biased region" description="Basic and acidic residues" evidence="1">
    <location>
        <begin position="376"/>
        <end position="394"/>
    </location>
</feature>
<dbReference type="OrthoDB" id="3240950at2759"/>
<protein>
    <submittedName>
        <fullName evidence="2">Uncharacterized protein</fullName>
    </submittedName>
</protein>
<name>A0A8S0WDH6_CYCAE</name>
<dbReference type="AlphaFoldDB" id="A0A8S0WDH6"/>
<gene>
    <name evidence="2" type="ORF">AAE3_LOCUS1847</name>
</gene>
<accession>A0A8S0WDH6</accession>
<comment type="caution">
    <text evidence="2">The sequence shown here is derived from an EMBL/GenBank/DDBJ whole genome shotgun (WGS) entry which is preliminary data.</text>
</comment>
<proteinExistence type="predicted"/>
<reference evidence="2 3" key="1">
    <citation type="submission" date="2020-01" db="EMBL/GenBank/DDBJ databases">
        <authorList>
            <person name="Gupta K D."/>
        </authorList>
    </citation>
    <scope>NUCLEOTIDE SEQUENCE [LARGE SCALE GENOMIC DNA]</scope>
</reference>
<feature type="compositionally biased region" description="Basic residues" evidence="1">
    <location>
        <begin position="35"/>
        <end position="44"/>
    </location>
</feature>
<feature type="region of interest" description="Disordered" evidence="1">
    <location>
        <begin position="373"/>
        <end position="394"/>
    </location>
</feature>
<feature type="region of interest" description="Disordered" evidence="1">
    <location>
        <begin position="332"/>
        <end position="352"/>
    </location>
</feature>
<dbReference type="EMBL" id="CACVBS010000028">
    <property type="protein sequence ID" value="CAA7259683.1"/>
    <property type="molecule type" value="Genomic_DNA"/>
</dbReference>
<feature type="region of interest" description="Disordered" evidence="1">
    <location>
        <begin position="1"/>
        <end position="99"/>
    </location>
</feature>
<feature type="compositionally biased region" description="Polar residues" evidence="1">
    <location>
        <begin position="25"/>
        <end position="34"/>
    </location>
</feature>
<feature type="region of interest" description="Disordered" evidence="1">
    <location>
        <begin position="162"/>
        <end position="208"/>
    </location>
</feature>
<evidence type="ECO:0000313" key="3">
    <source>
        <dbReference type="Proteomes" id="UP000467700"/>
    </source>
</evidence>
<dbReference type="Proteomes" id="UP000467700">
    <property type="component" value="Unassembled WGS sequence"/>
</dbReference>